<keyword evidence="2" id="KW-1185">Reference proteome</keyword>
<dbReference type="AlphaFoldDB" id="A0A916K1S8"/>
<gene>
    <name evidence="1" type="ORF">LEUCIP111803_02192</name>
</gene>
<comment type="caution">
    <text evidence="1">The sequence shown here is derived from an EMBL/GenBank/DDBJ whole genome shotgun (WGS) entry which is preliminary data.</text>
</comment>
<name>A0A916K1S8_9MICO</name>
<dbReference type="Proteomes" id="UP000693892">
    <property type="component" value="Unassembled WGS sequence"/>
</dbReference>
<dbReference type="EMBL" id="CAJVAP010000030">
    <property type="protein sequence ID" value="CAG7618313.1"/>
    <property type="molecule type" value="Genomic_DNA"/>
</dbReference>
<dbReference type="RefSeq" id="WP_218116124.1">
    <property type="nucleotide sequence ID" value="NZ_CAJVAP010000030.1"/>
</dbReference>
<organism evidence="1 2">
    <name type="scientific">Leucobacter soli</name>
    <dbReference type="NCBI Taxonomy" id="2812850"/>
    <lineage>
        <taxon>Bacteria</taxon>
        <taxon>Bacillati</taxon>
        <taxon>Actinomycetota</taxon>
        <taxon>Actinomycetes</taxon>
        <taxon>Micrococcales</taxon>
        <taxon>Microbacteriaceae</taxon>
        <taxon>Leucobacter</taxon>
    </lineage>
</organism>
<proteinExistence type="predicted"/>
<reference evidence="1" key="1">
    <citation type="submission" date="2021-06" db="EMBL/GenBank/DDBJ databases">
        <authorList>
            <person name="Criscuolo A."/>
        </authorList>
    </citation>
    <scope>NUCLEOTIDE SEQUENCE</scope>
    <source>
        <strain evidence="1">CIP111803</strain>
    </source>
</reference>
<accession>A0A916K1S8</accession>
<sequence length="81" mass="8933">MTASNPYRSGNFNPYHRKNLARRAALDMAASRTPAELDRIAELRREPCPTDPRFTHLIPPSLARCARPGCAATALDQENAA</sequence>
<protein>
    <submittedName>
        <fullName evidence="1">Uncharacterized protein</fullName>
    </submittedName>
</protein>
<evidence type="ECO:0000313" key="1">
    <source>
        <dbReference type="EMBL" id="CAG7618313.1"/>
    </source>
</evidence>
<evidence type="ECO:0000313" key="2">
    <source>
        <dbReference type="Proteomes" id="UP000693892"/>
    </source>
</evidence>